<comment type="caution">
    <text evidence="1">The sequence shown here is derived from an EMBL/GenBank/DDBJ whole genome shotgun (WGS) entry which is preliminary data.</text>
</comment>
<accession>A0A844XEY3</accession>
<organism evidence="1 2">
    <name type="scientific">Aurantiacibacter rhizosphaerae</name>
    <dbReference type="NCBI Taxonomy" id="2691582"/>
    <lineage>
        <taxon>Bacteria</taxon>
        <taxon>Pseudomonadati</taxon>
        <taxon>Pseudomonadota</taxon>
        <taxon>Alphaproteobacteria</taxon>
        <taxon>Sphingomonadales</taxon>
        <taxon>Erythrobacteraceae</taxon>
        <taxon>Aurantiacibacter</taxon>
    </lineage>
</organism>
<gene>
    <name evidence="1" type="ORF">GRF63_10365</name>
</gene>
<keyword evidence="2" id="KW-1185">Reference proteome</keyword>
<dbReference type="Proteomes" id="UP000461409">
    <property type="component" value="Unassembled WGS sequence"/>
</dbReference>
<dbReference type="AlphaFoldDB" id="A0A844XEY3"/>
<sequence>MKRIAFLFALVALLVPLFAVQMPVRVAAQDVGGLNGPQSSLPLGFNPSSSPSGTLLDDAYLPPEAYQVRIRQRVVVRVSPAPPRARSQMMAELPRRPMRRSYEEVEHDDCVDVSDIVGVQPSSDNRLLIFTQKRQILAARLDSTCAARAFYAGFYVERSEDGQLCVARDLLQSRAGASCEVSRFSRLVAVSQ</sequence>
<dbReference type="EMBL" id="WUBR01000002">
    <property type="protein sequence ID" value="MWV28309.1"/>
    <property type="molecule type" value="Genomic_DNA"/>
</dbReference>
<name>A0A844XEY3_9SPHN</name>
<reference evidence="1 2" key="1">
    <citation type="submission" date="2019-12" db="EMBL/GenBank/DDBJ databases">
        <authorList>
            <person name="Lee S.D."/>
        </authorList>
    </citation>
    <scope>NUCLEOTIDE SEQUENCE [LARGE SCALE GENOMIC DNA]</scope>
    <source>
        <strain evidence="1 2">GH3-10</strain>
    </source>
</reference>
<dbReference type="RefSeq" id="WP_160485918.1">
    <property type="nucleotide sequence ID" value="NZ_WUBR01000002.1"/>
</dbReference>
<evidence type="ECO:0000313" key="1">
    <source>
        <dbReference type="EMBL" id="MWV28309.1"/>
    </source>
</evidence>
<protein>
    <submittedName>
        <fullName evidence="1">Uncharacterized protein</fullName>
    </submittedName>
</protein>
<proteinExistence type="predicted"/>
<reference evidence="1 2" key="2">
    <citation type="submission" date="2020-02" db="EMBL/GenBank/DDBJ databases">
        <title>Erythrobacter dongmakensis sp. nov., isolated from a tidal mudflat.</title>
        <authorList>
            <person name="Kim I.S."/>
        </authorList>
    </citation>
    <scope>NUCLEOTIDE SEQUENCE [LARGE SCALE GENOMIC DNA]</scope>
    <source>
        <strain evidence="1 2">GH3-10</strain>
    </source>
</reference>
<evidence type="ECO:0000313" key="2">
    <source>
        <dbReference type="Proteomes" id="UP000461409"/>
    </source>
</evidence>